<dbReference type="InterPro" id="IPR035976">
    <property type="entry name" value="Sushi/SCR/CCP_sf"/>
</dbReference>
<dbReference type="InterPro" id="IPR051503">
    <property type="entry name" value="ComplSys_Reg/VirEntry_Med"/>
</dbReference>
<dbReference type="InterPro" id="IPR000436">
    <property type="entry name" value="Sushi_SCR_CCP_dom"/>
</dbReference>
<name>A0A8C3IYQ7_CHRPI</name>
<evidence type="ECO:0000256" key="1">
    <source>
        <dbReference type="ARBA" id="ARBA00022659"/>
    </source>
</evidence>
<evidence type="ECO:0000256" key="3">
    <source>
        <dbReference type="ARBA" id="ARBA00023157"/>
    </source>
</evidence>
<sequence length="232" mass="26250">MGEICNEQNIIKSFVDKPCDLPLIENGKIAQYYYSFKSYYFPMSKEKKLSYTCVAGYTTESGSQDARITCTATGWSPAPKCYSKSISLDFFVSCGHCNGFHQEGNLGCYPGFSKLKARNIILCQLPRSNQPTYFHVEKCSKPLLENGIFSDTKRILKLNETLMYECDEGYHTRGGNTIEKAVCRTYGWSLTPNCTSMLLSLCNPSAHQSWQQQESRGFKICCLILNLLLTVY</sequence>
<evidence type="ECO:0000259" key="5">
    <source>
        <dbReference type="PROSITE" id="PS50923"/>
    </source>
</evidence>
<dbReference type="PROSITE" id="PS50923">
    <property type="entry name" value="SUSHI"/>
    <property type="match status" value="1"/>
</dbReference>
<keyword evidence="2" id="KW-0732">Signal</keyword>
<dbReference type="Ensembl" id="ENSCPBT00000048268.1">
    <property type="protein sequence ID" value="ENSCPBP00000041185.1"/>
    <property type="gene ID" value="ENSCPBG00000028267.1"/>
</dbReference>
<keyword evidence="1 4" id="KW-0768">Sushi</keyword>
<proteinExistence type="predicted"/>
<feature type="domain" description="Sushi" evidence="5">
    <location>
        <begin position="137"/>
        <end position="196"/>
    </location>
</feature>
<keyword evidence="7" id="KW-1185">Reference proteome</keyword>
<reference evidence="6" key="1">
    <citation type="submission" date="2025-08" db="UniProtKB">
        <authorList>
            <consortium name="Ensembl"/>
        </authorList>
    </citation>
    <scope>IDENTIFICATION</scope>
</reference>
<dbReference type="PANTHER" id="PTHR45785">
    <property type="entry name" value="COMPLEMENT FACTOR H-RELATED"/>
    <property type="match status" value="1"/>
</dbReference>
<keyword evidence="3" id="KW-1015">Disulfide bond</keyword>
<reference evidence="6" key="2">
    <citation type="submission" date="2025-09" db="UniProtKB">
        <authorList>
            <consortium name="Ensembl"/>
        </authorList>
    </citation>
    <scope>IDENTIFICATION</scope>
</reference>
<evidence type="ECO:0000256" key="4">
    <source>
        <dbReference type="PROSITE-ProRule" id="PRU00302"/>
    </source>
</evidence>
<protein>
    <recommendedName>
        <fullName evidence="5">Sushi domain-containing protein</fullName>
    </recommendedName>
</protein>
<evidence type="ECO:0000313" key="7">
    <source>
        <dbReference type="Proteomes" id="UP000694380"/>
    </source>
</evidence>
<organism evidence="6 7">
    <name type="scientific">Chrysemys picta bellii</name>
    <name type="common">Western painted turtle</name>
    <name type="synonym">Emys bellii</name>
    <dbReference type="NCBI Taxonomy" id="8478"/>
    <lineage>
        <taxon>Eukaryota</taxon>
        <taxon>Metazoa</taxon>
        <taxon>Chordata</taxon>
        <taxon>Craniata</taxon>
        <taxon>Vertebrata</taxon>
        <taxon>Euteleostomi</taxon>
        <taxon>Archelosauria</taxon>
        <taxon>Testudinata</taxon>
        <taxon>Testudines</taxon>
        <taxon>Cryptodira</taxon>
        <taxon>Durocryptodira</taxon>
        <taxon>Testudinoidea</taxon>
        <taxon>Emydidae</taxon>
        <taxon>Chrysemys</taxon>
    </lineage>
</organism>
<dbReference type="SUPFAM" id="SSF57535">
    <property type="entry name" value="Complement control module/SCR domain"/>
    <property type="match status" value="2"/>
</dbReference>
<dbReference type="GO" id="GO:0007596">
    <property type="term" value="P:blood coagulation"/>
    <property type="evidence" value="ECO:0007669"/>
    <property type="project" value="TreeGrafter"/>
</dbReference>
<accession>A0A8C3IYQ7</accession>
<dbReference type="PANTHER" id="PTHR45785:SF3">
    <property type="entry name" value="COAGULATION FACTOR XIII B CHAIN"/>
    <property type="match status" value="1"/>
</dbReference>
<comment type="caution">
    <text evidence="4">Lacks conserved residue(s) required for the propagation of feature annotation.</text>
</comment>
<dbReference type="GeneTree" id="ENSGT00940000154967"/>
<dbReference type="Proteomes" id="UP000694380">
    <property type="component" value="Unplaced"/>
</dbReference>
<dbReference type="Gene3D" id="2.10.70.10">
    <property type="entry name" value="Complement Module, domain 1"/>
    <property type="match status" value="2"/>
</dbReference>
<dbReference type="AlphaFoldDB" id="A0A8C3IYQ7"/>
<dbReference type="Pfam" id="PF00084">
    <property type="entry name" value="Sushi"/>
    <property type="match status" value="2"/>
</dbReference>
<dbReference type="FunFam" id="2.10.70.10:FF:000054">
    <property type="entry name" value="Complement inhibitory factor H"/>
    <property type="match status" value="1"/>
</dbReference>
<evidence type="ECO:0000313" key="6">
    <source>
        <dbReference type="Ensembl" id="ENSCPBP00000041185.1"/>
    </source>
</evidence>
<dbReference type="CDD" id="cd00033">
    <property type="entry name" value="CCP"/>
    <property type="match status" value="1"/>
</dbReference>
<dbReference type="SMART" id="SM00032">
    <property type="entry name" value="CCP"/>
    <property type="match status" value="2"/>
</dbReference>
<evidence type="ECO:0000256" key="2">
    <source>
        <dbReference type="ARBA" id="ARBA00022729"/>
    </source>
</evidence>